<evidence type="ECO:0000313" key="2">
    <source>
        <dbReference type="EMBL" id="BCB83744.1"/>
    </source>
</evidence>
<organism evidence="2 3">
    <name type="scientific">Phytohabitans suffuscus</name>
    <dbReference type="NCBI Taxonomy" id="624315"/>
    <lineage>
        <taxon>Bacteria</taxon>
        <taxon>Bacillati</taxon>
        <taxon>Actinomycetota</taxon>
        <taxon>Actinomycetes</taxon>
        <taxon>Micromonosporales</taxon>
        <taxon>Micromonosporaceae</taxon>
    </lineage>
</organism>
<gene>
    <name evidence="2" type="ORF">Psuf_010570</name>
</gene>
<proteinExistence type="predicted"/>
<keyword evidence="1" id="KW-0560">Oxidoreductase</keyword>
<dbReference type="Proteomes" id="UP000503011">
    <property type="component" value="Chromosome"/>
</dbReference>
<protein>
    <submittedName>
        <fullName evidence="2">Monooxygenase</fullName>
    </submittedName>
</protein>
<reference evidence="2 3" key="2">
    <citation type="submission" date="2020-03" db="EMBL/GenBank/DDBJ databases">
        <authorList>
            <person name="Ichikawa N."/>
            <person name="Kimura A."/>
            <person name="Kitahashi Y."/>
            <person name="Uohara A."/>
        </authorList>
    </citation>
    <scope>NUCLEOTIDE SEQUENCE [LARGE SCALE GENOMIC DNA]</scope>
    <source>
        <strain evidence="2 3">NBRC 105367</strain>
    </source>
</reference>
<dbReference type="AlphaFoldDB" id="A0A6F8YC85"/>
<keyword evidence="2" id="KW-0503">Monooxygenase</keyword>
<reference evidence="2 3" key="1">
    <citation type="submission" date="2020-03" db="EMBL/GenBank/DDBJ databases">
        <title>Whole genome shotgun sequence of Phytohabitans suffuscus NBRC 105367.</title>
        <authorList>
            <person name="Komaki H."/>
            <person name="Tamura T."/>
        </authorList>
    </citation>
    <scope>NUCLEOTIDE SEQUENCE [LARGE SCALE GENOMIC DNA]</scope>
    <source>
        <strain evidence="2 3">NBRC 105367</strain>
    </source>
</reference>
<dbReference type="GO" id="GO:0004497">
    <property type="term" value="F:monooxygenase activity"/>
    <property type="evidence" value="ECO:0007669"/>
    <property type="project" value="UniProtKB-KW"/>
</dbReference>
<evidence type="ECO:0000256" key="1">
    <source>
        <dbReference type="ARBA" id="ARBA00023002"/>
    </source>
</evidence>
<dbReference type="RefSeq" id="WP_197945803.1">
    <property type="nucleotide sequence ID" value="NZ_AP022871.1"/>
</dbReference>
<dbReference type="PANTHER" id="PTHR43539">
    <property type="entry name" value="FLAVIN-BINDING MONOOXYGENASE-LIKE PROTEIN (AFU_ORTHOLOGUE AFUA_4G09220)"/>
    <property type="match status" value="1"/>
</dbReference>
<dbReference type="EMBL" id="AP022871">
    <property type="protein sequence ID" value="BCB83744.1"/>
    <property type="molecule type" value="Genomic_DNA"/>
</dbReference>
<accession>A0A6F8YC85</accession>
<dbReference type="Gene3D" id="3.50.50.60">
    <property type="entry name" value="FAD/NAD(P)-binding domain"/>
    <property type="match status" value="1"/>
</dbReference>
<dbReference type="KEGG" id="psuu:Psuf_010570"/>
<dbReference type="Pfam" id="PF13738">
    <property type="entry name" value="Pyr_redox_3"/>
    <property type="match status" value="1"/>
</dbReference>
<name>A0A6F8YC85_9ACTN</name>
<dbReference type="InterPro" id="IPR036188">
    <property type="entry name" value="FAD/NAD-bd_sf"/>
</dbReference>
<dbReference type="InterPro" id="IPR050982">
    <property type="entry name" value="Auxin_biosynth/cation_transpt"/>
</dbReference>
<dbReference type="PRINTS" id="PR00411">
    <property type="entry name" value="PNDRDTASEI"/>
</dbReference>
<dbReference type="SUPFAM" id="SSF51905">
    <property type="entry name" value="FAD/NAD(P)-binding domain"/>
    <property type="match status" value="2"/>
</dbReference>
<sequence length="606" mass="67560">MTDTVQSRGRELTDQDAATIFAEWLDAFTDALDRDSSMDLEPLFDADATWRDFMAFPWDFHNAIGRHELIPKLLELAKRWRAADFAVNQEQPPVPTGNGDINAFFDFTTKDRLNRGYVMLLPREGRYVAYIFQTQVEQLQDYPELVRHRRKDGKVYGYVPGRSRWSADREKESSFAGTDPTVLVLGAGHNGLSVAARLGALGVPTLVIDREQRVGDTWRNRYASLALHSVVHGDHMPYLPLPATWTAHTPKDKWADWLESYATLLDLNVWTSTTFLDGQYDEDEQRWTIRVQRGDGSIQQLRPRHFFVAGGLFAGPKIPDIKGMDTFTGVSSHSDCFQDGAHYEGKRALVIGAGVSGHELAHDLCEHGADVTLLQRGSTYVVSFDANHKFWNPLFIEDMTYTADFADQMAYAVPNVRTDPINQELVKRAAEYDKELLDSLINVGFKLNWGPNGTGILGAHMSGKDAYQIDIGASGLVADGKIRLKQGVEVAEVAASAVTFTDGSQLTDVDLIIFATGYHQFWGHIKPTLGHIADRIDKAYGRAADGEYANTWRRSAQPGLWFGTGFIRMARFYTKFTALLIKAIEVGIEPIDPGRPGQPDQPGTAA</sequence>
<dbReference type="PANTHER" id="PTHR43539:SF68">
    <property type="entry name" value="FLAVIN-BINDING MONOOXYGENASE-LIKE PROTEIN (AFU_ORTHOLOGUE AFUA_4G09220)"/>
    <property type="match status" value="1"/>
</dbReference>
<evidence type="ECO:0000313" key="3">
    <source>
        <dbReference type="Proteomes" id="UP000503011"/>
    </source>
</evidence>
<keyword evidence="3" id="KW-1185">Reference proteome</keyword>
<dbReference type="GO" id="GO:0050660">
    <property type="term" value="F:flavin adenine dinucleotide binding"/>
    <property type="evidence" value="ECO:0007669"/>
    <property type="project" value="TreeGrafter"/>
</dbReference>